<keyword evidence="3" id="KW-1185">Reference proteome</keyword>
<reference evidence="2 3" key="1">
    <citation type="submission" date="2017-07" db="EMBL/GenBank/DDBJ databases">
        <title>The genome sequence of Paludifilum halophilum highlights mechanisms for microbial adaptation to high salt environemnts.</title>
        <authorList>
            <person name="Belbahri L."/>
        </authorList>
    </citation>
    <scope>NUCLEOTIDE SEQUENCE [LARGE SCALE GENOMIC DNA]</scope>
    <source>
        <strain evidence="2 3">DSM 102817</strain>
    </source>
</reference>
<dbReference type="Proteomes" id="UP000215459">
    <property type="component" value="Unassembled WGS sequence"/>
</dbReference>
<dbReference type="Gene3D" id="1.25.40.10">
    <property type="entry name" value="Tetratricopeptide repeat domain"/>
    <property type="match status" value="1"/>
</dbReference>
<comment type="caution">
    <text evidence="2">The sequence shown here is derived from an EMBL/GenBank/DDBJ whole genome shotgun (WGS) entry which is preliminary data.</text>
</comment>
<evidence type="ECO:0000256" key="1">
    <source>
        <dbReference type="SAM" id="MobiDB-lite"/>
    </source>
</evidence>
<feature type="region of interest" description="Disordered" evidence="1">
    <location>
        <begin position="1"/>
        <end position="34"/>
    </location>
</feature>
<gene>
    <name evidence="2" type="ORF">CHM34_04415</name>
</gene>
<evidence type="ECO:0000313" key="3">
    <source>
        <dbReference type="Proteomes" id="UP000215459"/>
    </source>
</evidence>
<organism evidence="2 3">
    <name type="scientific">Paludifilum halophilum</name>
    <dbReference type="NCBI Taxonomy" id="1642702"/>
    <lineage>
        <taxon>Bacteria</taxon>
        <taxon>Bacillati</taxon>
        <taxon>Bacillota</taxon>
        <taxon>Bacilli</taxon>
        <taxon>Bacillales</taxon>
        <taxon>Thermoactinomycetaceae</taxon>
        <taxon>Paludifilum</taxon>
    </lineage>
</organism>
<protein>
    <submittedName>
        <fullName evidence="2">Uncharacterized protein</fullName>
    </submittedName>
</protein>
<dbReference type="AlphaFoldDB" id="A0A235B9N9"/>
<dbReference type="RefSeq" id="WP_094263372.1">
    <property type="nucleotide sequence ID" value="NZ_NOWF01000002.1"/>
</dbReference>
<accession>A0A235B9N9</accession>
<sequence length="235" mass="27052">MTGPGAATEAEPIRPIDGTVDTGESREYADANPDRSQVYERAHLKYAKRKYSEALAAVEELLGDEPFHAQGMLLNARILERLDRGDESRAVYEKVLDYHPDFSQAYREYGRFLLLSREAFGEAETHLLSGLEKNPRDAFAHALLAEVYAQTDRKQQALLHLKIAARFPSDNKDYYEVYAKVLMKLGELGEEARRLRRKLVSDSGDRQVRTQFRRALKAQRKGERGLKRYFRKVWS</sequence>
<proteinExistence type="predicted"/>
<dbReference type="SUPFAM" id="SSF48452">
    <property type="entry name" value="TPR-like"/>
    <property type="match status" value="1"/>
</dbReference>
<name>A0A235B9N9_9BACL</name>
<dbReference type="InterPro" id="IPR011990">
    <property type="entry name" value="TPR-like_helical_dom_sf"/>
</dbReference>
<dbReference type="OrthoDB" id="2989031at2"/>
<evidence type="ECO:0000313" key="2">
    <source>
        <dbReference type="EMBL" id="OYD09023.1"/>
    </source>
</evidence>
<dbReference type="Pfam" id="PF13432">
    <property type="entry name" value="TPR_16"/>
    <property type="match status" value="1"/>
</dbReference>
<feature type="compositionally biased region" description="Basic and acidic residues" evidence="1">
    <location>
        <begin position="23"/>
        <end position="34"/>
    </location>
</feature>
<dbReference type="EMBL" id="NOWF01000002">
    <property type="protein sequence ID" value="OYD09023.1"/>
    <property type="molecule type" value="Genomic_DNA"/>
</dbReference>